<dbReference type="EMBL" id="SNRW01001857">
    <property type="protein sequence ID" value="KAA6394757.1"/>
    <property type="molecule type" value="Genomic_DNA"/>
</dbReference>
<sequence length="138" mass="15562">MNTSYSLYSGADAAAGSETEKGYRINGLAFDDLSADMVATRTIDCPFLRSSYSIGIEDIEEEDEEEDDDDDEDDEEVDYDEEDDQDDFDLFDLDTGGNEVEFTTNYYNASICAYIYLVILIFIGIPLFSASKHIQQFV</sequence>
<gene>
    <name evidence="3" type="ORF">EZS28_009720</name>
</gene>
<feature type="compositionally biased region" description="Acidic residues" evidence="1">
    <location>
        <begin position="57"/>
        <end position="89"/>
    </location>
</feature>
<evidence type="ECO:0000256" key="2">
    <source>
        <dbReference type="SAM" id="Phobius"/>
    </source>
</evidence>
<protein>
    <submittedName>
        <fullName evidence="3">Uncharacterized protein</fullName>
    </submittedName>
</protein>
<feature type="region of interest" description="Disordered" evidence="1">
    <location>
        <begin position="56"/>
        <end position="89"/>
    </location>
</feature>
<dbReference type="Proteomes" id="UP000324800">
    <property type="component" value="Unassembled WGS sequence"/>
</dbReference>
<keyword evidence="2" id="KW-0472">Membrane</keyword>
<dbReference type="AlphaFoldDB" id="A0A5J4WIF2"/>
<proteinExistence type="predicted"/>
<keyword evidence="2" id="KW-0812">Transmembrane</keyword>
<keyword evidence="2" id="KW-1133">Transmembrane helix</keyword>
<accession>A0A5J4WIF2</accession>
<organism evidence="3 4">
    <name type="scientific">Streblomastix strix</name>
    <dbReference type="NCBI Taxonomy" id="222440"/>
    <lineage>
        <taxon>Eukaryota</taxon>
        <taxon>Metamonada</taxon>
        <taxon>Preaxostyla</taxon>
        <taxon>Oxymonadida</taxon>
        <taxon>Streblomastigidae</taxon>
        <taxon>Streblomastix</taxon>
    </lineage>
</organism>
<feature type="transmembrane region" description="Helical" evidence="2">
    <location>
        <begin position="106"/>
        <end position="128"/>
    </location>
</feature>
<reference evidence="3 4" key="1">
    <citation type="submission" date="2019-03" db="EMBL/GenBank/DDBJ databases">
        <title>Single cell metagenomics reveals metabolic interactions within the superorganism composed of flagellate Streblomastix strix and complex community of Bacteroidetes bacteria on its surface.</title>
        <authorList>
            <person name="Treitli S.C."/>
            <person name="Kolisko M."/>
            <person name="Husnik F."/>
            <person name="Keeling P."/>
            <person name="Hampl V."/>
        </authorList>
    </citation>
    <scope>NUCLEOTIDE SEQUENCE [LARGE SCALE GENOMIC DNA]</scope>
    <source>
        <strain evidence="3">ST1C</strain>
    </source>
</reference>
<evidence type="ECO:0000313" key="3">
    <source>
        <dbReference type="EMBL" id="KAA6394757.1"/>
    </source>
</evidence>
<evidence type="ECO:0000313" key="4">
    <source>
        <dbReference type="Proteomes" id="UP000324800"/>
    </source>
</evidence>
<name>A0A5J4WIF2_9EUKA</name>
<evidence type="ECO:0000256" key="1">
    <source>
        <dbReference type="SAM" id="MobiDB-lite"/>
    </source>
</evidence>
<comment type="caution">
    <text evidence="3">The sequence shown here is derived from an EMBL/GenBank/DDBJ whole genome shotgun (WGS) entry which is preliminary data.</text>
</comment>